<dbReference type="Proteomes" id="UP000800036">
    <property type="component" value="Unassembled WGS sequence"/>
</dbReference>
<keyword evidence="2" id="KW-1185">Reference proteome</keyword>
<dbReference type="EMBL" id="ML976661">
    <property type="protein sequence ID" value="KAF1978067.1"/>
    <property type="molecule type" value="Genomic_DNA"/>
</dbReference>
<organism evidence="1 2">
    <name type="scientific">Bimuria novae-zelandiae CBS 107.79</name>
    <dbReference type="NCBI Taxonomy" id="1447943"/>
    <lineage>
        <taxon>Eukaryota</taxon>
        <taxon>Fungi</taxon>
        <taxon>Dikarya</taxon>
        <taxon>Ascomycota</taxon>
        <taxon>Pezizomycotina</taxon>
        <taxon>Dothideomycetes</taxon>
        <taxon>Pleosporomycetidae</taxon>
        <taxon>Pleosporales</taxon>
        <taxon>Massarineae</taxon>
        <taxon>Didymosphaeriaceae</taxon>
        <taxon>Bimuria</taxon>
    </lineage>
</organism>
<evidence type="ECO:0008006" key="3">
    <source>
        <dbReference type="Google" id="ProtNLM"/>
    </source>
</evidence>
<protein>
    <recommendedName>
        <fullName evidence="3">CoA-dependent acyltransferase</fullName>
    </recommendedName>
</protein>
<dbReference type="InterPro" id="IPR023213">
    <property type="entry name" value="CAT-like_dom_sf"/>
</dbReference>
<name>A0A6A5VY26_9PLEO</name>
<dbReference type="PANTHER" id="PTHR42034">
    <property type="entry name" value="CHROMOSOME 7, WHOLE GENOME SHOTGUN SEQUENCE-RELATED"/>
    <property type="match status" value="1"/>
</dbReference>
<accession>A0A6A5VY26</accession>
<reference evidence="1" key="1">
    <citation type="journal article" date="2020" name="Stud. Mycol.">
        <title>101 Dothideomycetes genomes: a test case for predicting lifestyles and emergence of pathogens.</title>
        <authorList>
            <person name="Haridas S."/>
            <person name="Albert R."/>
            <person name="Binder M."/>
            <person name="Bloem J."/>
            <person name="Labutti K."/>
            <person name="Salamov A."/>
            <person name="Andreopoulos B."/>
            <person name="Baker S."/>
            <person name="Barry K."/>
            <person name="Bills G."/>
            <person name="Bluhm B."/>
            <person name="Cannon C."/>
            <person name="Castanera R."/>
            <person name="Culley D."/>
            <person name="Daum C."/>
            <person name="Ezra D."/>
            <person name="Gonzalez J."/>
            <person name="Henrissat B."/>
            <person name="Kuo A."/>
            <person name="Liang C."/>
            <person name="Lipzen A."/>
            <person name="Lutzoni F."/>
            <person name="Magnuson J."/>
            <person name="Mondo S."/>
            <person name="Nolan M."/>
            <person name="Ohm R."/>
            <person name="Pangilinan J."/>
            <person name="Park H.-J."/>
            <person name="Ramirez L."/>
            <person name="Alfaro M."/>
            <person name="Sun H."/>
            <person name="Tritt A."/>
            <person name="Yoshinaga Y."/>
            <person name="Zwiers L.-H."/>
            <person name="Turgeon B."/>
            <person name="Goodwin S."/>
            <person name="Spatafora J."/>
            <person name="Crous P."/>
            <person name="Grigoriev I."/>
        </authorList>
    </citation>
    <scope>NUCLEOTIDE SEQUENCE</scope>
    <source>
        <strain evidence="1">CBS 107.79</strain>
    </source>
</reference>
<evidence type="ECO:0000313" key="2">
    <source>
        <dbReference type="Proteomes" id="UP000800036"/>
    </source>
</evidence>
<dbReference type="Gene3D" id="3.30.559.30">
    <property type="entry name" value="Nonribosomal peptide synthetase, condensation domain"/>
    <property type="match status" value="1"/>
</dbReference>
<sequence>MDYLRPIREAAKSDLPLEWTQTSATTYERRVDYLESFFLFVGILGQGRPDKDNWYPTTAIRVETDREQFIGDVKAAWKALRYDHPILAATVEDYRWIYHLAEEQELSSWLDETFFVHETPKSSRQLFPFDNNPTKRAILHVLPQTQEIVLQGPHTHLDGIGMATFFNNLLTLMTVPPEKLQRPFGSEAANLTESILISAGVPIHTAEEKQAFDDNFAAYVENFPTMRLNTLNTGQKAKRTMNQWLTFTREETSAIAVKSKEHGFSVTSAAQAAVSHAARIQGKVDNKSHCTYAIYDARAYIDNNKYPHKDLISQHVFAMPAIFPVFPESFLDTARCAKEVFSKYNKNGLVRNVSDLRCELVPALIAQGKGPGMPVSADLQLSSLGIMDKFVKPVYESNAGRPSIEVHDIWVSLEILTADIAVEMWTFRGKLVIQLIYNEAFHREESVRHLLELIHEQLAQGLGVDLGFDAKSPGDEKYLNSSWKELSNHQLAENLHRVSIFNCSSY</sequence>
<evidence type="ECO:0000313" key="1">
    <source>
        <dbReference type="EMBL" id="KAF1978067.1"/>
    </source>
</evidence>
<dbReference type="PANTHER" id="PTHR42034:SF1">
    <property type="entry name" value="CONDENSATION DOMAIN-CONTAINING PROTEIN"/>
    <property type="match status" value="1"/>
</dbReference>
<dbReference type="AlphaFoldDB" id="A0A6A5VY26"/>
<dbReference type="OrthoDB" id="2548233at2759"/>
<gene>
    <name evidence="1" type="ORF">BU23DRAFT_654410</name>
</gene>
<dbReference type="Gene3D" id="3.30.559.10">
    <property type="entry name" value="Chloramphenicol acetyltransferase-like domain"/>
    <property type="match status" value="1"/>
</dbReference>
<proteinExistence type="predicted"/>